<evidence type="ECO:0000313" key="1">
    <source>
        <dbReference type="EMBL" id="KEF40451.1"/>
    </source>
</evidence>
<dbReference type="OrthoDB" id="2589702at2"/>
<reference evidence="1 2" key="1">
    <citation type="submission" date="2014-04" db="EMBL/GenBank/DDBJ databases">
        <title>Draft genome sequence of Bacillus azotoformans MEV2011, a (co-) denitrifying strain unable to grow in the presence of oxygen.</title>
        <authorList>
            <person name="Nielsen M."/>
            <person name="Schreiber L."/>
            <person name="Finster K."/>
            <person name="Schramm A."/>
        </authorList>
    </citation>
    <scope>NUCLEOTIDE SEQUENCE [LARGE SCALE GENOMIC DNA]</scope>
    <source>
        <strain evidence="1 2">MEV2011</strain>
    </source>
</reference>
<gene>
    <name evidence="1" type="ORF">M670_00477</name>
</gene>
<comment type="caution">
    <text evidence="1">The sequence shown here is derived from an EMBL/GenBank/DDBJ whole genome shotgun (WGS) entry which is preliminary data.</text>
</comment>
<dbReference type="Proteomes" id="UP000027936">
    <property type="component" value="Unassembled WGS sequence"/>
</dbReference>
<evidence type="ECO:0000313" key="2">
    <source>
        <dbReference type="Proteomes" id="UP000027936"/>
    </source>
</evidence>
<sequence length="134" mass="15723">MQVAVIKSDLKSRWYANRIGEIFEVVGEEHDCFKVKASGYRNTKLIRKENVKVVGDLSYTFGRKSWKNPDSKYAYAPDDQFDKDVKANFERYENRKAELKSLLVSEINKDPHRQKETLSIIIDVHREIKEEKAL</sequence>
<dbReference type="RefSeq" id="WP_035192885.1">
    <property type="nucleotide sequence ID" value="NZ_JJRY01000001.1"/>
</dbReference>
<proteinExistence type="predicted"/>
<dbReference type="AlphaFoldDB" id="A0A072NSJ5"/>
<organism evidence="1 2">
    <name type="scientific">Schinkia azotoformans MEV2011</name>
    <dbReference type="NCBI Taxonomy" id="1348973"/>
    <lineage>
        <taxon>Bacteria</taxon>
        <taxon>Bacillati</taxon>
        <taxon>Bacillota</taxon>
        <taxon>Bacilli</taxon>
        <taxon>Bacillales</taxon>
        <taxon>Bacillaceae</taxon>
        <taxon>Calidifontibacillus/Schinkia group</taxon>
        <taxon>Schinkia</taxon>
    </lineage>
</organism>
<protein>
    <submittedName>
        <fullName evidence="1">Uncharacterized protein</fullName>
    </submittedName>
</protein>
<name>A0A072NSJ5_SCHAZ</name>
<accession>A0A072NSJ5</accession>
<dbReference type="EMBL" id="JJRY01000001">
    <property type="protein sequence ID" value="KEF40451.1"/>
    <property type="molecule type" value="Genomic_DNA"/>
</dbReference>
<dbReference type="PATRIC" id="fig|1348973.3.peg.465"/>